<name>A0A0M0JU45_9EUKA</name>
<reference evidence="4" key="1">
    <citation type="journal article" date="2015" name="PLoS Genet.">
        <title>Genome Sequence and Transcriptome Analyses of Chrysochromulina tobin: Metabolic Tools for Enhanced Algal Fitness in the Prominent Order Prymnesiales (Haptophyceae).</title>
        <authorList>
            <person name="Hovde B.T."/>
            <person name="Deodato C.R."/>
            <person name="Hunsperger H.M."/>
            <person name="Ryken S.A."/>
            <person name="Yost W."/>
            <person name="Jha R.K."/>
            <person name="Patterson J."/>
            <person name="Monnat R.J. Jr."/>
            <person name="Barlow S.B."/>
            <person name="Starkenburg S.R."/>
            <person name="Cattolico R.A."/>
        </authorList>
    </citation>
    <scope>NUCLEOTIDE SEQUENCE</scope>
    <source>
        <strain evidence="4">CCMP291</strain>
    </source>
</reference>
<dbReference type="Pfam" id="PF00085">
    <property type="entry name" value="Thioredoxin"/>
    <property type="match status" value="1"/>
</dbReference>
<dbReference type="PRINTS" id="PR00421">
    <property type="entry name" value="THIOREDOXIN"/>
</dbReference>
<dbReference type="PANTHER" id="PTHR46115">
    <property type="entry name" value="THIOREDOXIN-LIKE PROTEIN 1"/>
    <property type="match status" value="1"/>
</dbReference>
<organism evidence="3 4">
    <name type="scientific">Chrysochromulina tobinii</name>
    <dbReference type="NCBI Taxonomy" id="1460289"/>
    <lineage>
        <taxon>Eukaryota</taxon>
        <taxon>Haptista</taxon>
        <taxon>Haptophyta</taxon>
        <taxon>Prymnesiophyceae</taxon>
        <taxon>Prymnesiales</taxon>
        <taxon>Chrysochromulinaceae</taxon>
        <taxon>Chrysochromulina</taxon>
    </lineage>
</organism>
<dbReference type="InterPro" id="IPR013766">
    <property type="entry name" value="Thioredoxin_domain"/>
</dbReference>
<protein>
    <submittedName>
        <fullName evidence="3">Thioredoxin h-type-like protein</fullName>
    </submittedName>
</protein>
<gene>
    <name evidence="3" type="ORF">Ctob_008781</name>
</gene>
<dbReference type="SUPFAM" id="SSF52833">
    <property type="entry name" value="Thioredoxin-like"/>
    <property type="match status" value="1"/>
</dbReference>
<keyword evidence="1" id="KW-1015">Disulfide bond</keyword>
<dbReference type="Proteomes" id="UP000037460">
    <property type="component" value="Unassembled WGS sequence"/>
</dbReference>
<dbReference type="InterPro" id="IPR017937">
    <property type="entry name" value="Thioredoxin_CS"/>
</dbReference>
<dbReference type="PROSITE" id="PS51352">
    <property type="entry name" value="THIOREDOXIN_2"/>
    <property type="match status" value="1"/>
</dbReference>
<sequence length="181" mass="20087">MPIILFLCKPIWVRLPPHVQSSLRTRYEGLQSYLQRTVWDRIGWTAKPLAKEKKDDDLKPAARAGDELKAGMGGVVGLHSDADWSAALQLTKDSNVVMVVDFTAVWCGPCQRIAPLFAELAKQHGNALFVKVDVDELEDLMHSCEVLAMPTFQIYKGGEKVDTLTGANEKKLVDMVAKHVS</sequence>
<keyword evidence="4" id="KW-1185">Reference proteome</keyword>
<dbReference type="AlphaFoldDB" id="A0A0M0JU45"/>
<evidence type="ECO:0000313" key="4">
    <source>
        <dbReference type="Proteomes" id="UP000037460"/>
    </source>
</evidence>
<dbReference type="FunFam" id="3.40.30.10:FF:000245">
    <property type="entry name" value="Thioredoxin"/>
    <property type="match status" value="1"/>
</dbReference>
<dbReference type="PROSITE" id="PS00194">
    <property type="entry name" value="THIOREDOXIN_1"/>
    <property type="match status" value="1"/>
</dbReference>
<dbReference type="Gene3D" id="3.40.30.10">
    <property type="entry name" value="Glutaredoxin"/>
    <property type="match status" value="1"/>
</dbReference>
<comment type="caution">
    <text evidence="3">The sequence shown here is derived from an EMBL/GenBank/DDBJ whole genome shotgun (WGS) entry which is preliminary data.</text>
</comment>
<dbReference type="EMBL" id="JWZX01002341">
    <property type="protein sequence ID" value="KOO29867.1"/>
    <property type="molecule type" value="Genomic_DNA"/>
</dbReference>
<evidence type="ECO:0000313" key="3">
    <source>
        <dbReference type="EMBL" id="KOO29867.1"/>
    </source>
</evidence>
<dbReference type="InterPro" id="IPR036249">
    <property type="entry name" value="Thioredoxin-like_sf"/>
</dbReference>
<evidence type="ECO:0000259" key="2">
    <source>
        <dbReference type="PROSITE" id="PS51352"/>
    </source>
</evidence>
<dbReference type="OrthoDB" id="10263751at2759"/>
<feature type="domain" description="Thioredoxin" evidence="2">
    <location>
        <begin position="47"/>
        <end position="181"/>
    </location>
</feature>
<proteinExistence type="predicted"/>
<dbReference type="CDD" id="cd02947">
    <property type="entry name" value="TRX_family"/>
    <property type="match status" value="1"/>
</dbReference>
<evidence type="ECO:0000256" key="1">
    <source>
        <dbReference type="ARBA" id="ARBA00023157"/>
    </source>
</evidence>
<accession>A0A0M0JU45</accession>